<dbReference type="EMBL" id="PVBS01000002">
    <property type="protein sequence ID" value="PRD54738.1"/>
    <property type="molecule type" value="Genomic_DNA"/>
</dbReference>
<organism evidence="1 2">
    <name type="scientific">Sphingobacterium gobiense</name>
    <dbReference type="NCBI Taxonomy" id="1382456"/>
    <lineage>
        <taxon>Bacteria</taxon>
        <taxon>Pseudomonadati</taxon>
        <taxon>Bacteroidota</taxon>
        <taxon>Sphingobacteriia</taxon>
        <taxon>Sphingobacteriales</taxon>
        <taxon>Sphingobacteriaceae</taxon>
        <taxon>Sphingobacterium</taxon>
    </lineage>
</organism>
<dbReference type="Proteomes" id="UP000238642">
    <property type="component" value="Unassembled WGS sequence"/>
</dbReference>
<name>A0A2S9JNQ7_9SPHI</name>
<evidence type="ECO:0000313" key="1">
    <source>
        <dbReference type="EMBL" id="PRD54738.1"/>
    </source>
</evidence>
<proteinExistence type="predicted"/>
<keyword evidence="2" id="KW-1185">Reference proteome</keyword>
<evidence type="ECO:0000313" key="2">
    <source>
        <dbReference type="Proteomes" id="UP000238642"/>
    </source>
</evidence>
<sequence length="110" mass="13044">MTLQSFYRSIMAVEYQINLPDYLAKCINKDQPQLHCDGQCVLMQKIKEKEKEETKKNLVVYEYSALYVHKESTVYTMCQPKEETNPNHFSPYLMDYIFNHNTSIFHPPIS</sequence>
<accession>A0A2S9JNQ7</accession>
<reference evidence="1 2" key="1">
    <citation type="submission" date="2018-02" db="EMBL/GenBank/DDBJ databases">
        <title>The draft genome of Sphingobacterium gobiense H7.</title>
        <authorList>
            <person name="Li L."/>
            <person name="Liu L."/>
            <person name="Zhang X."/>
            <person name="Wang T."/>
            <person name="Liang L."/>
        </authorList>
    </citation>
    <scope>NUCLEOTIDE SEQUENCE [LARGE SCALE GENOMIC DNA]</scope>
    <source>
        <strain evidence="1 2">ACCC 05757</strain>
    </source>
</reference>
<dbReference type="AlphaFoldDB" id="A0A2S9JNQ7"/>
<dbReference type="RefSeq" id="WP_105726948.1">
    <property type="nucleotide sequence ID" value="NZ_PVBS01000002.1"/>
</dbReference>
<gene>
    <name evidence="1" type="ORF">C5749_15000</name>
</gene>
<protein>
    <submittedName>
        <fullName evidence="1">Uncharacterized protein</fullName>
    </submittedName>
</protein>
<comment type="caution">
    <text evidence="1">The sequence shown here is derived from an EMBL/GenBank/DDBJ whole genome shotgun (WGS) entry which is preliminary data.</text>
</comment>
<dbReference type="OrthoDB" id="980645at2"/>